<dbReference type="InterPro" id="IPR001296">
    <property type="entry name" value="Glyco_trans_1"/>
</dbReference>
<feature type="domain" description="Glycosyl transferase family 1" evidence="1">
    <location>
        <begin position="176"/>
        <end position="345"/>
    </location>
</feature>
<evidence type="ECO:0000313" key="2">
    <source>
        <dbReference type="EMBL" id="MVW58893.1"/>
    </source>
</evidence>
<proteinExistence type="predicted"/>
<protein>
    <submittedName>
        <fullName evidence="2">Glycosyltransferase</fullName>
    </submittedName>
</protein>
<dbReference type="Pfam" id="PF00534">
    <property type="entry name" value="Glycos_transf_1"/>
    <property type="match status" value="1"/>
</dbReference>
<dbReference type="EMBL" id="WSES01000001">
    <property type="protein sequence ID" value="MVW58893.1"/>
    <property type="molecule type" value="Genomic_DNA"/>
</dbReference>
<dbReference type="PANTHER" id="PTHR45947:SF3">
    <property type="entry name" value="SULFOQUINOVOSYL TRANSFERASE SQD2"/>
    <property type="match status" value="1"/>
</dbReference>
<gene>
    <name evidence="2" type="ORF">GPY61_03005</name>
</gene>
<name>A0A7X3K5M7_9BURK</name>
<dbReference type="Proteomes" id="UP000443353">
    <property type="component" value="Unassembled WGS sequence"/>
</dbReference>
<dbReference type="CDD" id="cd03801">
    <property type="entry name" value="GT4_PimA-like"/>
    <property type="match status" value="1"/>
</dbReference>
<dbReference type="GO" id="GO:0016757">
    <property type="term" value="F:glycosyltransferase activity"/>
    <property type="evidence" value="ECO:0007669"/>
    <property type="project" value="InterPro"/>
</dbReference>
<dbReference type="RefSeq" id="WP_160406986.1">
    <property type="nucleotide sequence ID" value="NZ_CP168562.1"/>
</dbReference>
<keyword evidence="2" id="KW-0808">Transferase</keyword>
<dbReference type="AlphaFoldDB" id="A0A7X3K5M7"/>
<sequence length="368" mass="41286">MRYPDDTGYVWNFTAAVRDRASADLRERANVYMAFPKLTGNPSYQPKNLQPVELDCYDTSPAGRAAIEQFVRTHDVKVMVFMSALSNTVCLDLLRRLGVRTINTENDSFDPRQRDGAIKKVAKFLLRRVLRMQQHDLHLANSVAQENFLLNYQKLPRDKVVLMRNSVDSVKFHPGDRNEARAQLGLDPDRFWILAVSQARPEKRVDRLLQVVRDVIDARPAKRIGFIYVGDGPPAAQWKQLAQELGLADVCVFAGRQNDLVPYYRAADLLVHAAERESFGNAIVEAMACGIPVVASAALGPKETILDGKTGAVIGLDDFAGFTQAVLRYVDDPEMTKMHGNYARAHVDTAYNVVRQSKEFAAHIARFL</sequence>
<dbReference type="PANTHER" id="PTHR45947">
    <property type="entry name" value="SULFOQUINOVOSYL TRANSFERASE SQD2"/>
    <property type="match status" value="1"/>
</dbReference>
<organism evidence="2 3">
    <name type="scientific">Massilia cellulosiltytica</name>
    <dbReference type="NCBI Taxonomy" id="2683234"/>
    <lineage>
        <taxon>Bacteria</taxon>
        <taxon>Pseudomonadati</taxon>
        <taxon>Pseudomonadota</taxon>
        <taxon>Betaproteobacteria</taxon>
        <taxon>Burkholderiales</taxon>
        <taxon>Oxalobacteraceae</taxon>
        <taxon>Telluria group</taxon>
        <taxon>Massilia</taxon>
    </lineage>
</organism>
<evidence type="ECO:0000259" key="1">
    <source>
        <dbReference type="Pfam" id="PF00534"/>
    </source>
</evidence>
<dbReference type="InterPro" id="IPR050194">
    <property type="entry name" value="Glycosyltransferase_grp1"/>
</dbReference>
<accession>A0A7X3K5M7</accession>
<dbReference type="Gene3D" id="3.40.50.2000">
    <property type="entry name" value="Glycogen Phosphorylase B"/>
    <property type="match status" value="2"/>
</dbReference>
<dbReference type="SUPFAM" id="SSF53756">
    <property type="entry name" value="UDP-Glycosyltransferase/glycogen phosphorylase"/>
    <property type="match status" value="1"/>
</dbReference>
<reference evidence="2 3" key="1">
    <citation type="submission" date="2019-12" db="EMBL/GenBank/DDBJ databases">
        <authorList>
            <person name="Li C."/>
            <person name="Zhao J."/>
        </authorList>
    </citation>
    <scope>NUCLEOTIDE SEQUENCE [LARGE SCALE GENOMIC DNA]</scope>
    <source>
        <strain evidence="2 3">NEAU-DD11</strain>
    </source>
</reference>
<evidence type="ECO:0000313" key="3">
    <source>
        <dbReference type="Proteomes" id="UP000443353"/>
    </source>
</evidence>
<keyword evidence="3" id="KW-1185">Reference proteome</keyword>
<comment type="caution">
    <text evidence="2">The sequence shown here is derived from an EMBL/GenBank/DDBJ whole genome shotgun (WGS) entry which is preliminary data.</text>
</comment>